<gene>
    <name evidence="2" type="primary">Cnig_chr_III.g8729</name>
    <name evidence="2" type="ORF">B9Z55_008729</name>
</gene>
<proteinExistence type="predicted"/>
<dbReference type="Pfam" id="PF01827">
    <property type="entry name" value="FTH"/>
    <property type="match status" value="1"/>
</dbReference>
<feature type="domain" description="DUF38" evidence="1">
    <location>
        <begin position="215"/>
        <end position="347"/>
    </location>
</feature>
<dbReference type="Proteomes" id="UP000230233">
    <property type="component" value="Chromosome III"/>
</dbReference>
<protein>
    <recommendedName>
        <fullName evidence="1">DUF38 domain-containing protein</fullName>
    </recommendedName>
</protein>
<name>A0A2G5UP22_9PELO</name>
<dbReference type="GO" id="GO:0045087">
    <property type="term" value="P:innate immune response"/>
    <property type="evidence" value="ECO:0007669"/>
    <property type="project" value="TreeGrafter"/>
</dbReference>
<evidence type="ECO:0000259" key="1">
    <source>
        <dbReference type="Pfam" id="PF01827"/>
    </source>
</evidence>
<reference evidence="3" key="1">
    <citation type="submission" date="2017-10" db="EMBL/GenBank/DDBJ databases">
        <title>Rapid genome shrinkage in a self-fertile nematode reveals novel sperm competition proteins.</title>
        <authorList>
            <person name="Yin D."/>
            <person name="Schwarz E.M."/>
            <person name="Thomas C.G."/>
            <person name="Felde R.L."/>
            <person name="Korf I.F."/>
            <person name="Cutter A.D."/>
            <person name="Schartner C.M."/>
            <person name="Ralston E.J."/>
            <person name="Meyer B.J."/>
            <person name="Haag E.S."/>
        </authorList>
    </citation>
    <scope>NUCLEOTIDE SEQUENCE [LARGE SCALE GENOMIC DNA]</scope>
    <source>
        <strain evidence="3">JU1422</strain>
    </source>
</reference>
<accession>A0A2G5UP22</accession>
<dbReference type="InterPro" id="IPR040161">
    <property type="entry name" value="FB224"/>
</dbReference>
<evidence type="ECO:0000313" key="2">
    <source>
        <dbReference type="EMBL" id="PIC41240.1"/>
    </source>
</evidence>
<dbReference type="AlphaFoldDB" id="A0A2G5UP22"/>
<dbReference type="PANTHER" id="PTHR23015">
    <property type="entry name" value="UNCHARACTERIZED C.ELEGANS PROTEIN"/>
    <property type="match status" value="1"/>
</dbReference>
<comment type="caution">
    <text evidence="2">The sequence shown here is derived from an EMBL/GenBank/DDBJ whole genome shotgun (WGS) entry which is preliminary data.</text>
</comment>
<dbReference type="EMBL" id="PDUG01000003">
    <property type="protein sequence ID" value="PIC41240.1"/>
    <property type="molecule type" value="Genomic_DNA"/>
</dbReference>
<evidence type="ECO:0000313" key="3">
    <source>
        <dbReference type="Proteomes" id="UP000230233"/>
    </source>
</evidence>
<keyword evidence="3" id="KW-1185">Reference proteome</keyword>
<dbReference type="PANTHER" id="PTHR23015:SF4">
    <property type="entry name" value="DUF38 DOMAIN-CONTAINING PROTEIN-RELATED"/>
    <property type="match status" value="1"/>
</dbReference>
<sequence>MMEEVGPIDRSFLKGYLYCFLRHNLNVDACEHELSQLTHGQVYTKDEIINLYEKIQEKMEGSGLATSVSHDNYNLNIGTNPAGMIVKKMDKWEQTQLLKISTKLERFMKLTPYLNLQNLQISINPQEIRVENEKSEIFAIFRAKKEQVLCKQEFRKIPKKLDILNEEFEFLLENSHKYIEKLEIYADSEENSRRNYVFYMEDEQIIRIRDQNNPFDTLNSIFESRGMKIKVRQLYMHFYGIQELFGVLPFLEPRTLKVLNLYFDDNQRIYDDFSAVFDLDQWKYAREFISDSEIFIWEHLEHFLHFRYLNIRFHGETTRENLNALKNALTAKNDLVEWRINLTSDTPENRQTIRSFYRRQGGIYRNRHEPRPFIIYDTGNRVPTEMMLSYEIIWFKGPLYKLRLREKEEQEFPVLGTLRRRRRRVEEEEDEQPGSWNLQCVIL</sequence>
<dbReference type="InterPro" id="IPR002900">
    <property type="entry name" value="DUF38/FTH_CAE_spp"/>
</dbReference>
<organism evidence="2 3">
    <name type="scientific">Caenorhabditis nigoni</name>
    <dbReference type="NCBI Taxonomy" id="1611254"/>
    <lineage>
        <taxon>Eukaryota</taxon>
        <taxon>Metazoa</taxon>
        <taxon>Ecdysozoa</taxon>
        <taxon>Nematoda</taxon>
        <taxon>Chromadorea</taxon>
        <taxon>Rhabditida</taxon>
        <taxon>Rhabditina</taxon>
        <taxon>Rhabditomorpha</taxon>
        <taxon>Rhabditoidea</taxon>
        <taxon>Rhabditidae</taxon>
        <taxon>Peloderinae</taxon>
        <taxon>Caenorhabditis</taxon>
    </lineage>
</organism>